<dbReference type="InterPro" id="IPR036390">
    <property type="entry name" value="WH_DNA-bd_sf"/>
</dbReference>
<sequence length="322" mass="34444">MKVDKPPRKSSSGARNLTTKNRSGKPPGQAPSAASEERAKKKSARMLLQRAARRPRAAAKDEVADDAGGRLFVTALARGLEVLSAFRAGDRALGNLDLAKRTELPKPTISRITHTLTQLGYLAYDNRLGTYELGGRTLSLSYAALANLDVRRVARPIMENLADTHNLHIALGTRDRLMMLNVETCEGHGLVGLRLAPGSRIPIAVTAVGKAYLAVAPDSERKSILDAIRKQHGDDWPLITRSVEESIRDVAERGFCTSAGEWRKDINAVGAPIITPNAGSIYALSVGGPAYQVSQDQLDHEYGPAIAAAAKKISASLGGSNI</sequence>
<feature type="compositionally biased region" description="Polar residues" evidence="4">
    <location>
        <begin position="9"/>
        <end position="21"/>
    </location>
</feature>
<feature type="domain" description="HTH iclR-type" evidence="5">
    <location>
        <begin position="73"/>
        <end position="135"/>
    </location>
</feature>
<gene>
    <name evidence="7" type="ORF">SAMN05444171_2170</name>
</gene>
<keyword evidence="1" id="KW-0805">Transcription regulation</keyword>
<dbReference type="InterPro" id="IPR036388">
    <property type="entry name" value="WH-like_DNA-bd_sf"/>
</dbReference>
<dbReference type="PANTHER" id="PTHR30136:SF33">
    <property type="entry name" value="TRANSCRIPTIONAL REGULATORY PROTEIN"/>
    <property type="match status" value="1"/>
</dbReference>
<dbReference type="Gene3D" id="1.10.10.10">
    <property type="entry name" value="Winged helix-like DNA-binding domain superfamily/Winged helix DNA-binding domain"/>
    <property type="match status" value="1"/>
</dbReference>
<evidence type="ECO:0000256" key="4">
    <source>
        <dbReference type="SAM" id="MobiDB-lite"/>
    </source>
</evidence>
<dbReference type="Proteomes" id="UP000183208">
    <property type="component" value="Unassembled WGS sequence"/>
</dbReference>
<evidence type="ECO:0000313" key="8">
    <source>
        <dbReference type="Proteomes" id="UP000183208"/>
    </source>
</evidence>
<name>A0A1M6W1Y9_9BRAD</name>
<evidence type="ECO:0000256" key="3">
    <source>
        <dbReference type="ARBA" id="ARBA00023163"/>
    </source>
</evidence>
<dbReference type="InterPro" id="IPR005471">
    <property type="entry name" value="Tscrpt_reg_IclR_N"/>
</dbReference>
<proteinExistence type="predicted"/>
<dbReference type="GO" id="GO:0045892">
    <property type="term" value="P:negative regulation of DNA-templated transcription"/>
    <property type="evidence" value="ECO:0007669"/>
    <property type="project" value="TreeGrafter"/>
</dbReference>
<dbReference type="EMBL" id="FNTI01000001">
    <property type="protein sequence ID" value="SEC74849.1"/>
    <property type="molecule type" value="Genomic_DNA"/>
</dbReference>
<evidence type="ECO:0000259" key="6">
    <source>
        <dbReference type="PROSITE" id="PS51078"/>
    </source>
</evidence>
<dbReference type="Pfam" id="PF09339">
    <property type="entry name" value="HTH_IclR"/>
    <property type="match status" value="1"/>
</dbReference>
<dbReference type="GO" id="GO:0003700">
    <property type="term" value="F:DNA-binding transcription factor activity"/>
    <property type="evidence" value="ECO:0007669"/>
    <property type="project" value="TreeGrafter"/>
</dbReference>
<dbReference type="PROSITE" id="PS51077">
    <property type="entry name" value="HTH_ICLR"/>
    <property type="match status" value="1"/>
</dbReference>
<evidence type="ECO:0000256" key="1">
    <source>
        <dbReference type="ARBA" id="ARBA00023015"/>
    </source>
</evidence>
<dbReference type="SUPFAM" id="SSF55781">
    <property type="entry name" value="GAF domain-like"/>
    <property type="match status" value="1"/>
</dbReference>
<dbReference type="SMART" id="SM00346">
    <property type="entry name" value="HTH_ICLR"/>
    <property type="match status" value="1"/>
</dbReference>
<dbReference type="Gene3D" id="3.30.450.40">
    <property type="match status" value="1"/>
</dbReference>
<evidence type="ECO:0000256" key="2">
    <source>
        <dbReference type="ARBA" id="ARBA00023125"/>
    </source>
</evidence>
<accession>A0A1M6W1Y9</accession>
<protein>
    <submittedName>
        <fullName evidence="7">Transcriptional regulator, IclR family</fullName>
    </submittedName>
</protein>
<feature type="region of interest" description="Disordered" evidence="4">
    <location>
        <begin position="1"/>
        <end position="60"/>
    </location>
</feature>
<dbReference type="PANTHER" id="PTHR30136">
    <property type="entry name" value="HELIX-TURN-HELIX TRANSCRIPTIONAL REGULATOR, ICLR FAMILY"/>
    <property type="match status" value="1"/>
</dbReference>
<dbReference type="SUPFAM" id="SSF46785">
    <property type="entry name" value="Winged helix' DNA-binding domain"/>
    <property type="match status" value="1"/>
</dbReference>
<keyword evidence="3" id="KW-0804">Transcription</keyword>
<dbReference type="InterPro" id="IPR014757">
    <property type="entry name" value="Tscrpt_reg_IclR_C"/>
</dbReference>
<dbReference type="PROSITE" id="PS51078">
    <property type="entry name" value="ICLR_ED"/>
    <property type="match status" value="1"/>
</dbReference>
<evidence type="ECO:0000259" key="5">
    <source>
        <dbReference type="PROSITE" id="PS51077"/>
    </source>
</evidence>
<feature type="domain" description="IclR-ED" evidence="6">
    <location>
        <begin position="136"/>
        <end position="319"/>
    </location>
</feature>
<dbReference type="OrthoDB" id="9807558at2"/>
<keyword evidence="2" id="KW-0238">DNA-binding</keyword>
<evidence type="ECO:0000313" key="7">
    <source>
        <dbReference type="EMBL" id="SEC74849.1"/>
    </source>
</evidence>
<reference evidence="7 8" key="1">
    <citation type="submission" date="2016-10" db="EMBL/GenBank/DDBJ databases">
        <authorList>
            <person name="de Groot N.N."/>
        </authorList>
    </citation>
    <scope>NUCLEOTIDE SEQUENCE [LARGE SCALE GENOMIC DNA]</scope>
    <source>
        <strain evidence="7 8">GAS522</strain>
    </source>
</reference>
<dbReference type="AlphaFoldDB" id="A0A1M6W1Y9"/>
<dbReference type="InterPro" id="IPR029016">
    <property type="entry name" value="GAF-like_dom_sf"/>
</dbReference>
<dbReference type="InterPro" id="IPR050707">
    <property type="entry name" value="HTH_MetabolicPath_Reg"/>
</dbReference>
<dbReference type="Pfam" id="PF01614">
    <property type="entry name" value="IclR_C"/>
    <property type="match status" value="1"/>
</dbReference>
<dbReference type="GO" id="GO:0003677">
    <property type="term" value="F:DNA binding"/>
    <property type="evidence" value="ECO:0007669"/>
    <property type="project" value="UniProtKB-KW"/>
</dbReference>
<organism evidence="7 8">
    <name type="scientific">Bradyrhizobium lablabi</name>
    <dbReference type="NCBI Taxonomy" id="722472"/>
    <lineage>
        <taxon>Bacteria</taxon>
        <taxon>Pseudomonadati</taxon>
        <taxon>Pseudomonadota</taxon>
        <taxon>Alphaproteobacteria</taxon>
        <taxon>Hyphomicrobiales</taxon>
        <taxon>Nitrobacteraceae</taxon>
        <taxon>Bradyrhizobium</taxon>
    </lineage>
</organism>